<feature type="transmembrane region" description="Helical" evidence="10">
    <location>
        <begin position="109"/>
        <end position="129"/>
    </location>
</feature>
<evidence type="ECO:0000256" key="3">
    <source>
        <dbReference type="ARBA" id="ARBA00007618"/>
    </source>
</evidence>
<evidence type="ECO:0000256" key="7">
    <source>
        <dbReference type="ARBA" id="ARBA00022989"/>
    </source>
</evidence>
<keyword evidence="4" id="KW-0551">Lipid droplet</keyword>
<keyword evidence="5 10" id="KW-0812">Transmembrane</keyword>
<dbReference type="Ensembl" id="ENSENLT00000026841.1">
    <property type="protein sequence ID" value="ENSENLP00000026023.1"/>
    <property type="gene ID" value="ENSENLG00000011729.1"/>
</dbReference>
<protein>
    <recommendedName>
        <fullName evidence="13">Transmembrane protein 159</fullName>
    </recommendedName>
</protein>
<evidence type="ECO:0000256" key="10">
    <source>
        <dbReference type="SAM" id="Phobius"/>
    </source>
</evidence>
<dbReference type="OrthoDB" id="9943433at2759"/>
<evidence type="ECO:0000256" key="2">
    <source>
        <dbReference type="ARBA" id="ARBA00004502"/>
    </source>
</evidence>
<reference evidence="11" key="3">
    <citation type="submission" date="2025-09" db="UniProtKB">
        <authorList>
            <consortium name="Ensembl"/>
        </authorList>
    </citation>
    <scope>IDENTIFICATION</scope>
</reference>
<feature type="transmembrane region" description="Helical" evidence="10">
    <location>
        <begin position="80"/>
        <end position="103"/>
    </location>
</feature>
<reference evidence="11" key="2">
    <citation type="submission" date="2025-08" db="UniProtKB">
        <authorList>
            <consortium name="Ensembl"/>
        </authorList>
    </citation>
    <scope>IDENTIFICATION</scope>
</reference>
<dbReference type="AlphaFoldDB" id="A0A665V2C8"/>
<dbReference type="PANTHER" id="PTHR14275:SF0">
    <property type="entry name" value="LIPID DROPLET ASSEMBLY FACTOR 1"/>
    <property type="match status" value="1"/>
</dbReference>
<feature type="transmembrane region" description="Helical" evidence="10">
    <location>
        <begin position="48"/>
        <end position="73"/>
    </location>
</feature>
<evidence type="ECO:0000256" key="9">
    <source>
        <dbReference type="SAM" id="MobiDB-lite"/>
    </source>
</evidence>
<comment type="similarity">
    <text evidence="3">Belongs to the LDAF1 family.</text>
</comment>
<dbReference type="OMA" id="CASRGQM"/>
<dbReference type="InterPro" id="IPR029709">
    <property type="entry name" value="LDAF1"/>
</dbReference>
<feature type="region of interest" description="Disordered" evidence="9">
    <location>
        <begin position="140"/>
        <end position="160"/>
    </location>
</feature>
<dbReference type="RefSeq" id="XP_029364972.1">
    <property type="nucleotide sequence ID" value="XM_029509112.1"/>
</dbReference>
<dbReference type="GO" id="GO:0005789">
    <property type="term" value="C:endoplasmic reticulum membrane"/>
    <property type="evidence" value="ECO:0007669"/>
    <property type="project" value="UniProtKB-SubCell"/>
</dbReference>
<reference evidence="11" key="1">
    <citation type="submission" date="2021-04" db="EMBL/GenBank/DDBJ databases">
        <authorList>
            <consortium name="Wellcome Sanger Institute Data Sharing"/>
        </authorList>
    </citation>
    <scope>NUCLEOTIDE SEQUENCE [LARGE SCALE GENOMIC DNA]</scope>
</reference>
<dbReference type="Proteomes" id="UP000472264">
    <property type="component" value="Chromosome 8"/>
</dbReference>
<evidence type="ECO:0000256" key="5">
    <source>
        <dbReference type="ARBA" id="ARBA00022692"/>
    </source>
</evidence>
<organism evidence="11 12">
    <name type="scientific">Echeneis naucrates</name>
    <name type="common">Live sharksucker</name>
    <dbReference type="NCBI Taxonomy" id="173247"/>
    <lineage>
        <taxon>Eukaryota</taxon>
        <taxon>Metazoa</taxon>
        <taxon>Chordata</taxon>
        <taxon>Craniata</taxon>
        <taxon>Vertebrata</taxon>
        <taxon>Euteleostomi</taxon>
        <taxon>Actinopterygii</taxon>
        <taxon>Neopterygii</taxon>
        <taxon>Teleostei</taxon>
        <taxon>Neoteleostei</taxon>
        <taxon>Acanthomorphata</taxon>
        <taxon>Carangaria</taxon>
        <taxon>Carangiformes</taxon>
        <taxon>Echeneidae</taxon>
        <taxon>Echeneis</taxon>
    </lineage>
</organism>
<evidence type="ECO:0000256" key="6">
    <source>
        <dbReference type="ARBA" id="ARBA00022824"/>
    </source>
</evidence>
<keyword evidence="6" id="KW-0256">Endoplasmic reticulum</keyword>
<dbReference type="GeneID" id="115047898"/>
<dbReference type="GO" id="GO:0005811">
    <property type="term" value="C:lipid droplet"/>
    <property type="evidence" value="ECO:0007669"/>
    <property type="project" value="UniProtKB-SubCell"/>
</dbReference>
<evidence type="ECO:0000256" key="4">
    <source>
        <dbReference type="ARBA" id="ARBA00022677"/>
    </source>
</evidence>
<sequence>MQNNSHAAELQQQLQGRWSTLLNRLHNDPKVKQMMETKFGQYLSGHPVVALTVLVFGAMAALPVGLFLMFALVTIIMSAVGFVFFEVSLLFVGGLTLLCVLSGLGFFSVMVSLIFSVFYTTIFNIHSYYDPRMTKKHKVLGKESESETSTSTPTKQEEVQ</sequence>
<keyword evidence="12" id="KW-1185">Reference proteome</keyword>
<proteinExistence type="inferred from homology"/>
<dbReference type="PANTHER" id="PTHR14275">
    <property type="entry name" value="PROMETHIN"/>
    <property type="match status" value="1"/>
</dbReference>
<gene>
    <name evidence="11" type="primary">tmem159</name>
</gene>
<evidence type="ECO:0008006" key="13">
    <source>
        <dbReference type="Google" id="ProtNLM"/>
    </source>
</evidence>
<evidence type="ECO:0000256" key="1">
    <source>
        <dbReference type="ARBA" id="ARBA00004477"/>
    </source>
</evidence>
<evidence type="ECO:0000256" key="8">
    <source>
        <dbReference type="ARBA" id="ARBA00023136"/>
    </source>
</evidence>
<dbReference type="InParanoid" id="A0A665V2C8"/>
<evidence type="ECO:0000313" key="11">
    <source>
        <dbReference type="Ensembl" id="ENSENLP00000026023.1"/>
    </source>
</evidence>
<keyword evidence="8 10" id="KW-0472">Membrane</keyword>
<name>A0A665V2C8_ECHNA</name>
<comment type="subcellular location">
    <subcellularLocation>
        <location evidence="1">Endoplasmic reticulum membrane</location>
        <topology evidence="1">Multi-pass membrane protein</topology>
    </subcellularLocation>
    <subcellularLocation>
        <location evidence="2">Lipid droplet</location>
    </subcellularLocation>
</comment>
<dbReference type="Pfam" id="PF16015">
    <property type="entry name" value="Promethin"/>
    <property type="match status" value="1"/>
</dbReference>
<evidence type="ECO:0000313" key="12">
    <source>
        <dbReference type="Proteomes" id="UP000472264"/>
    </source>
</evidence>
<accession>A0A665V2C8</accession>
<keyword evidence="7 10" id="KW-1133">Transmembrane helix</keyword>